<keyword evidence="5" id="KW-1185">Reference proteome</keyword>
<dbReference type="InterPro" id="IPR027417">
    <property type="entry name" value="P-loop_NTPase"/>
</dbReference>
<evidence type="ECO:0000256" key="2">
    <source>
        <dbReference type="ARBA" id="ARBA00022840"/>
    </source>
</evidence>
<name>A0A2V2MZC9_9EURY</name>
<protein>
    <submittedName>
        <fullName evidence="4">Cobalamin biosynthesis protein</fullName>
    </submittedName>
</protein>
<keyword evidence="2" id="KW-0067">ATP-binding</keyword>
<dbReference type="EMBL" id="QGMY01000008">
    <property type="protein sequence ID" value="PWR71670.1"/>
    <property type="molecule type" value="Genomic_DNA"/>
</dbReference>
<comment type="caution">
    <text evidence="4">The sequence shown here is derived from an EMBL/GenBank/DDBJ whole genome shotgun (WGS) entry which is preliminary data.</text>
</comment>
<feature type="domain" description="AAA" evidence="3">
    <location>
        <begin position="3"/>
        <end position="155"/>
    </location>
</feature>
<dbReference type="GO" id="GO:0016887">
    <property type="term" value="F:ATP hydrolysis activity"/>
    <property type="evidence" value="ECO:0007669"/>
    <property type="project" value="TreeGrafter"/>
</dbReference>
<reference evidence="4 5" key="1">
    <citation type="submission" date="2018-05" db="EMBL/GenBank/DDBJ databases">
        <title>Draft genome of Methanospirillum lacunae Ki8-1.</title>
        <authorList>
            <person name="Dueholm M.S."/>
            <person name="Nielsen P.H."/>
            <person name="Bakmann L.F."/>
            <person name="Otzen D.E."/>
        </authorList>
    </citation>
    <scope>NUCLEOTIDE SEQUENCE [LARGE SCALE GENOMIC DNA]</scope>
    <source>
        <strain evidence="4 5">Ki8-1</strain>
    </source>
</reference>
<evidence type="ECO:0000313" key="5">
    <source>
        <dbReference type="Proteomes" id="UP000245657"/>
    </source>
</evidence>
<dbReference type="Pfam" id="PF13614">
    <property type="entry name" value="AAA_31"/>
    <property type="match status" value="1"/>
</dbReference>
<proteinExistence type="predicted"/>
<keyword evidence="1" id="KW-0547">Nucleotide-binding</keyword>
<organism evidence="4 5">
    <name type="scientific">Methanospirillum lacunae</name>
    <dbReference type="NCBI Taxonomy" id="668570"/>
    <lineage>
        <taxon>Archaea</taxon>
        <taxon>Methanobacteriati</taxon>
        <taxon>Methanobacteriota</taxon>
        <taxon>Stenosarchaea group</taxon>
        <taxon>Methanomicrobia</taxon>
        <taxon>Methanomicrobiales</taxon>
        <taxon>Methanospirillaceae</taxon>
        <taxon>Methanospirillum</taxon>
    </lineage>
</organism>
<dbReference type="GO" id="GO:0005829">
    <property type="term" value="C:cytosol"/>
    <property type="evidence" value="ECO:0007669"/>
    <property type="project" value="TreeGrafter"/>
</dbReference>
<evidence type="ECO:0000313" key="4">
    <source>
        <dbReference type="EMBL" id="PWR71670.1"/>
    </source>
</evidence>
<sequence>MKIIVTMGRGGTGKTSFVSLMADYFIRKGDTPLLLVDLDPDQNLGEMIGVDLEAEGRKTVAELLEDTFIGKGGTTIGVAPSERIEHRIWRDGLYEGKNFDFLALGTKWVEGCYCMPDAALRDALSRLTKQYKYVLIDAPGGLEHLNRRVTADVDEIFDVIGPSSKSFSHLIRAKRVAEESGIHWKNFSSIGGFLFPQELGSRAKEISEIRYLGKIEYDEVVANRVIEGLPLIGLPLDIPGPLSVKKILENAGY</sequence>
<gene>
    <name evidence="4" type="ORF">DK846_12555</name>
</gene>
<dbReference type="RefSeq" id="WP_109969289.1">
    <property type="nucleotide sequence ID" value="NZ_CP176093.1"/>
</dbReference>
<dbReference type="GO" id="GO:0051782">
    <property type="term" value="P:negative regulation of cell division"/>
    <property type="evidence" value="ECO:0007669"/>
    <property type="project" value="TreeGrafter"/>
</dbReference>
<dbReference type="Proteomes" id="UP000245657">
    <property type="component" value="Unassembled WGS sequence"/>
</dbReference>
<dbReference type="GO" id="GO:0005524">
    <property type="term" value="F:ATP binding"/>
    <property type="evidence" value="ECO:0007669"/>
    <property type="project" value="UniProtKB-KW"/>
</dbReference>
<dbReference type="PANTHER" id="PTHR43384:SF6">
    <property type="entry name" value="SEPTUM SITE-DETERMINING PROTEIN MIND HOMOLOG, CHLOROPLASTIC"/>
    <property type="match status" value="1"/>
</dbReference>
<evidence type="ECO:0000259" key="3">
    <source>
        <dbReference type="Pfam" id="PF13614"/>
    </source>
</evidence>
<dbReference type="GeneID" id="97550161"/>
<dbReference type="GO" id="GO:0009898">
    <property type="term" value="C:cytoplasmic side of plasma membrane"/>
    <property type="evidence" value="ECO:0007669"/>
    <property type="project" value="TreeGrafter"/>
</dbReference>
<dbReference type="PANTHER" id="PTHR43384">
    <property type="entry name" value="SEPTUM SITE-DETERMINING PROTEIN MIND HOMOLOG, CHLOROPLASTIC-RELATED"/>
    <property type="match status" value="1"/>
</dbReference>
<evidence type="ECO:0000256" key="1">
    <source>
        <dbReference type="ARBA" id="ARBA00022741"/>
    </source>
</evidence>
<dbReference type="OrthoDB" id="31168at2157"/>
<dbReference type="InterPro" id="IPR025669">
    <property type="entry name" value="AAA_dom"/>
</dbReference>
<accession>A0A2V2MZC9</accession>
<dbReference type="SUPFAM" id="SSF52540">
    <property type="entry name" value="P-loop containing nucleoside triphosphate hydrolases"/>
    <property type="match status" value="1"/>
</dbReference>
<dbReference type="Gene3D" id="3.40.50.300">
    <property type="entry name" value="P-loop containing nucleotide triphosphate hydrolases"/>
    <property type="match status" value="1"/>
</dbReference>
<dbReference type="InterPro" id="IPR050625">
    <property type="entry name" value="ParA/MinD_ATPase"/>
</dbReference>
<dbReference type="AlphaFoldDB" id="A0A2V2MZC9"/>